<evidence type="ECO:0000256" key="1">
    <source>
        <dbReference type="SAM" id="SignalP"/>
    </source>
</evidence>
<feature type="chain" id="PRO_5006829269" evidence="1">
    <location>
        <begin position="20"/>
        <end position="59"/>
    </location>
</feature>
<accession>A0A0U1TZ28</accession>
<evidence type="ECO:0000313" key="2">
    <source>
        <dbReference type="EMBL" id="ACD11781.1"/>
    </source>
</evidence>
<protein>
    <submittedName>
        <fullName evidence="2">Uncharacterized protein</fullName>
    </submittedName>
</protein>
<reference evidence="2" key="1">
    <citation type="submission" date="2007-10" db="EMBL/GenBank/DDBJ databases">
        <title>Classification and functional annotation of ESTs from venom glands of Isometrus maculatus.</title>
        <authorList>
            <person name="Li W."/>
            <person name="Ma Y."/>
            <person name="Zhao R."/>
            <person name="Cao Z."/>
        </authorList>
    </citation>
    <scope>NUCLEOTIDE SEQUENCE</scope>
    <source>
        <tissue evidence="2">Venom gland</tissue>
    </source>
</reference>
<keyword evidence="1" id="KW-0732">Signal</keyword>
<dbReference type="EMBL" id="EU252184">
    <property type="protein sequence ID" value="ACD11781.1"/>
    <property type="molecule type" value="mRNA"/>
</dbReference>
<sequence>MKIYCVFLLLFIITLQENALNVKAQAPCAGDGVSCNIRSCCSGLKCECAPSISLSCYCE</sequence>
<organism evidence="2">
    <name type="scientific">Isometrus maculatus</name>
    <name type="common">Lesser brown scorpion</name>
    <name type="synonym">Scorpio maculatus</name>
    <dbReference type="NCBI Taxonomy" id="497827"/>
    <lineage>
        <taxon>Eukaryota</taxon>
        <taxon>Metazoa</taxon>
        <taxon>Ecdysozoa</taxon>
        <taxon>Arthropoda</taxon>
        <taxon>Chelicerata</taxon>
        <taxon>Arachnida</taxon>
        <taxon>Scorpiones</taxon>
        <taxon>Buthida</taxon>
        <taxon>Buthoidea</taxon>
        <taxon>Buthidae</taxon>
        <taxon>Isometrus</taxon>
    </lineage>
</organism>
<feature type="signal peptide" evidence="1">
    <location>
        <begin position="1"/>
        <end position="19"/>
    </location>
</feature>
<name>A0A0U1TZ28_ISOMC</name>
<dbReference type="AlphaFoldDB" id="A0A0U1TZ28"/>
<proteinExistence type="evidence at transcript level"/>